<dbReference type="Proteomes" id="UP000765509">
    <property type="component" value="Unassembled WGS sequence"/>
</dbReference>
<evidence type="ECO:0000256" key="3">
    <source>
        <dbReference type="SAM" id="MobiDB-lite"/>
    </source>
</evidence>
<feature type="region of interest" description="Disordered" evidence="3">
    <location>
        <begin position="235"/>
        <end position="271"/>
    </location>
</feature>
<feature type="compositionally biased region" description="Polar residues" evidence="3">
    <location>
        <begin position="252"/>
        <end position="263"/>
    </location>
</feature>
<dbReference type="OrthoDB" id="2518964at2759"/>
<keyword evidence="7" id="KW-1185">Reference proteome</keyword>
<proteinExistence type="predicted"/>
<dbReference type="Pfam" id="PF22936">
    <property type="entry name" value="Pol_BBD"/>
    <property type="match status" value="1"/>
</dbReference>
<name>A0A9Q3IEC9_9BASI</name>
<dbReference type="AlphaFoldDB" id="A0A9Q3IEC9"/>
<dbReference type="InterPro" id="IPR001878">
    <property type="entry name" value="Znf_CCHC"/>
</dbReference>
<keyword evidence="2" id="KW-0862">Zinc</keyword>
<dbReference type="Pfam" id="PF00098">
    <property type="entry name" value="zf-CCHC"/>
    <property type="match status" value="1"/>
</dbReference>
<sequence>MGNPADKPITSDMDEMSVLLQADKQAEIFHRFTQLAERIKPRLNYDGVNFNAWSRGLINAWQTYFNGEPDYFEQEQRDQNHLRNLVAISFIEYSIQHNVYESITSQMRNLSARSIYQAIRSRFNKPSWSSIIHNAKTLFNTTDQMDNINNFSLSVYEAIANIENQIGPLDGEKIATFSIFFAVPQLQDHITAALNTRLATNPHLKIHASDLLDMVRQIINASPSFDHSTNIARINASFPGHKNKNDGKKGRSTSAPRISNQSAKPKKESKTFDPAKPCFYCGELGHWVPTCPVKEKAMKLRTTPAQASPNVASFDAGPSLESLEALLDSGATHSVVGDISLFIDMKPTNMMLSVASNQKLPVVGIGRIRLKIGKGVLSIKDVLY</sequence>
<evidence type="ECO:0000313" key="7">
    <source>
        <dbReference type="Proteomes" id="UP000765509"/>
    </source>
</evidence>
<feature type="domain" description="CCHC-type" evidence="4">
    <location>
        <begin position="278"/>
        <end position="292"/>
    </location>
</feature>
<reference evidence="6" key="1">
    <citation type="submission" date="2021-03" db="EMBL/GenBank/DDBJ databases">
        <title>Draft genome sequence of rust myrtle Austropuccinia psidii MF-1, a brazilian biotype.</title>
        <authorList>
            <person name="Quecine M.C."/>
            <person name="Pachon D.M.R."/>
            <person name="Bonatelli M.L."/>
            <person name="Correr F.H."/>
            <person name="Franceschini L.M."/>
            <person name="Leite T.F."/>
            <person name="Margarido G.R.A."/>
            <person name="Almeida C.A."/>
            <person name="Ferrarezi J.A."/>
            <person name="Labate C.A."/>
        </authorList>
    </citation>
    <scope>NUCLEOTIDE SEQUENCE</scope>
    <source>
        <strain evidence="6">MF-1</strain>
    </source>
</reference>
<evidence type="ECO:0000259" key="4">
    <source>
        <dbReference type="PROSITE" id="PS50158"/>
    </source>
</evidence>
<accession>A0A9Q3IEC9</accession>
<dbReference type="GO" id="GO:0006508">
    <property type="term" value="P:proteolysis"/>
    <property type="evidence" value="ECO:0007669"/>
    <property type="project" value="InterPro"/>
</dbReference>
<dbReference type="EMBL" id="AVOT02042995">
    <property type="protein sequence ID" value="MBW0538418.1"/>
    <property type="molecule type" value="Genomic_DNA"/>
</dbReference>
<dbReference type="InterPro" id="IPR054722">
    <property type="entry name" value="PolX-like_BBD"/>
</dbReference>
<dbReference type="PROSITE" id="PS50158">
    <property type="entry name" value="ZF_CCHC"/>
    <property type="match status" value="1"/>
</dbReference>
<feature type="domain" description="Peptidase A2" evidence="5">
    <location>
        <begin position="323"/>
        <end position="366"/>
    </location>
</feature>
<evidence type="ECO:0000256" key="1">
    <source>
        <dbReference type="ARBA" id="ARBA00022664"/>
    </source>
</evidence>
<dbReference type="InterPro" id="IPR001969">
    <property type="entry name" value="Aspartic_peptidase_AS"/>
</dbReference>
<dbReference type="PROSITE" id="PS00141">
    <property type="entry name" value="ASP_PROTEASE"/>
    <property type="match status" value="1"/>
</dbReference>
<dbReference type="InterPro" id="IPR036875">
    <property type="entry name" value="Znf_CCHC_sf"/>
</dbReference>
<keyword evidence="1" id="KW-0507">mRNA processing</keyword>
<gene>
    <name evidence="6" type="ORF">O181_078133</name>
</gene>
<dbReference type="InterPro" id="IPR001995">
    <property type="entry name" value="Peptidase_A2_cat"/>
</dbReference>
<dbReference type="SUPFAM" id="SSF57756">
    <property type="entry name" value="Retrovirus zinc finger-like domains"/>
    <property type="match status" value="1"/>
</dbReference>
<dbReference type="Gene3D" id="4.10.60.10">
    <property type="entry name" value="Zinc finger, CCHC-type"/>
    <property type="match status" value="1"/>
</dbReference>
<evidence type="ECO:0008006" key="8">
    <source>
        <dbReference type="Google" id="ProtNLM"/>
    </source>
</evidence>
<evidence type="ECO:0000259" key="5">
    <source>
        <dbReference type="PROSITE" id="PS50175"/>
    </source>
</evidence>
<dbReference type="GO" id="GO:0008270">
    <property type="term" value="F:zinc ion binding"/>
    <property type="evidence" value="ECO:0007669"/>
    <property type="project" value="UniProtKB-KW"/>
</dbReference>
<organism evidence="6 7">
    <name type="scientific">Austropuccinia psidii MF-1</name>
    <dbReference type="NCBI Taxonomy" id="1389203"/>
    <lineage>
        <taxon>Eukaryota</taxon>
        <taxon>Fungi</taxon>
        <taxon>Dikarya</taxon>
        <taxon>Basidiomycota</taxon>
        <taxon>Pucciniomycotina</taxon>
        <taxon>Pucciniomycetes</taxon>
        <taxon>Pucciniales</taxon>
        <taxon>Sphaerophragmiaceae</taxon>
        <taxon>Austropuccinia</taxon>
    </lineage>
</organism>
<dbReference type="GO" id="GO:0006397">
    <property type="term" value="P:mRNA processing"/>
    <property type="evidence" value="ECO:0007669"/>
    <property type="project" value="UniProtKB-KW"/>
</dbReference>
<dbReference type="GO" id="GO:0004190">
    <property type="term" value="F:aspartic-type endopeptidase activity"/>
    <property type="evidence" value="ECO:0007669"/>
    <property type="project" value="InterPro"/>
</dbReference>
<comment type="caution">
    <text evidence="6">The sequence shown here is derived from an EMBL/GenBank/DDBJ whole genome shotgun (WGS) entry which is preliminary data.</text>
</comment>
<evidence type="ECO:0000313" key="6">
    <source>
        <dbReference type="EMBL" id="MBW0538418.1"/>
    </source>
</evidence>
<evidence type="ECO:0000256" key="2">
    <source>
        <dbReference type="PROSITE-ProRule" id="PRU00047"/>
    </source>
</evidence>
<protein>
    <recommendedName>
        <fullName evidence="8">CCHC-type domain-containing protein</fullName>
    </recommendedName>
</protein>
<keyword evidence="2" id="KW-0863">Zinc-finger</keyword>
<dbReference type="GO" id="GO:0003676">
    <property type="term" value="F:nucleic acid binding"/>
    <property type="evidence" value="ECO:0007669"/>
    <property type="project" value="InterPro"/>
</dbReference>
<feature type="non-terminal residue" evidence="6">
    <location>
        <position position="384"/>
    </location>
</feature>
<dbReference type="PROSITE" id="PS50175">
    <property type="entry name" value="ASP_PROT_RETROV"/>
    <property type="match status" value="1"/>
</dbReference>
<keyword evidence="2" id="KW-0479">Metal-binding</keyword>